<evidence type="ECO:0000256" key="5">
    <source>
        <dbReference type="ARBA" id="ARBA00030602"/>
    </source>
</evidence>
<keyword evidence="8" id="KW-1185">Reference proteome</keyword>
<proteinExistence type="inferred from homology"/>
<dbReference type="GO" id="GO:0016746">
    <property type="term" value="F:acyltransferase activity"/>
    <property type="evidence" value="ECO:0007669"/>
    <property type="project" value="UniProtKB-KW"/>
</dbReference>
<dbReference type="Pfam" id="PF06094">
    <property type="entry name" value="GGACT"/>
    <property type="match status" value="1"/>
</dbReference>
<comment type="function">
    <text evidence="1">Putative gamma-glutamylcyclotransferase.</text>
</comment>
<gene>
    <name evidence="7" type="ORF">TanjilG_32955</name>
</gene>
<dbReference type="Gramene" id="OIW14613">
    <property type="protein sequence ID" value="OIW14613"/>
    <property type="gene ID" value="TanjilG_32955"/>
</dbReference>
<evidence type="ECO:0000313" key="8">
    <source>
        <dbReference type="Proteomes" id="UP000188354"/>
    </source>
</evidence>
<evidence type="ECO:0000313" key="7">
    <source>
        <dbReference type="EMBL" id="OIW14613.1"/>
    </source>
</evidence>
<dbReference type="InterPro" id="IPR009288">
    <property type="entry name" value="AIG2-like_dom"/>
</dbReference>
<evidence type="ECO:0000256" key="4">
    <source>
        <dbReference type="ARBA" id="ARBA00023315"/>
    </source>
</evidence>
<dbReference type="PANTHER" id="PTHR31544">
    <property type="entry name" value="AIG2-LIKE PROTEIN D"/>
    <property type="match status" value="1"/>
</dbReference>
<evidence type="ECO:0000259" key="6">
    <source>
        <dbReference type="Pfam" id="PF06094"/>
    </source>
</evidence>
<dbReference type="Gene3D" id="6.10.250.210">
    <property type="match status" value="1"/>
</dbReference>
<dbReference type="InterPro" id="IPR045038">
    <property type="entry name" value="AIG2-like"/>
</dbReference>
<dbReference type="Proteomes" id="UP000188354">
    <property type="component" value="Chromosome LG03"/>
</dbReference>
<name>A0A4P1RNM6_LUPAN</name>
<evidence type="ECO:0000256" key="1">
    <source>
        <dbReference type="ARBA" id="ARBA00002782"/>
    </source>
</evidence>
<evidence type="ECO:0000256" key="2">
    <source>
        <dbReference type="ARBA" id="ARBA00008861"/>
    </source>
</evidence>
<dbReference type="Gene3D" id="3.10.490.10">
    <property type="entry name" value="Gamma-glutamyl cyclotransferase-like"/>
    <property type="match status" value="1"/>
</dbReference>
<keyword evidence="4" id="KW-0012">Acyltransferase</keyword>
<dbReference type="AlphaFoldDB" id="A0A4P1RNM6"/>
<dbReference type="EMBL" id="CM007363">
    <property type="protein sequence ID" value="OIW14613.1"/>
    <property type="molecule type" value="Genomic_DNA"/>
</dbReference>
<reference evidence="7 8" key="1">
    <citation type="journal article" date="2017" name="Plant Biotechnol. J.">
        <title>A comprehensive draft genome sequence for lupin (Lupinus angustifolius), an emerging health food: insights into plant-microbe interactions and legume evolution.</title>
        <authorList>
            <person name="Hane J.K."/>
            <person name="Ming Y."/>
            <person name="Kamphuis L.G."/>
            <person name="Nelson M.N."/>
            <person name="Garg G."/>
            <person name="Atkins C.A."/>
            <person name="Bayer P.E."/>
            <person name="Bravo A."/>
            <person name="Bringans S."/>
            <person name="Cannon S."/>
            <person name="Edwards D."/>
            <person name="Foley R."/>
            <person name="Gao L.L."/>
            <person name="Harrison M.J."/>
            <person name="Huang W."/>
            <person name="Hurgobin B."/>
            <person name="Li S."/>
            <person name="Liu C.W."/>
            <person name="McGrath A."/>
            <person name="Morahan G."/>
            <person name="Murray J."/>
            <person name="Weller J."/>
            <person name="Jian J."/>
            <person name="Singh K.B."/>
        </authorList>
    </citation>
    <scope>NUCLEOTIDE SEQUENCE [LARGE SCALE GENOMIC DNA]</scope>
    <source>
        <strain evidence="8">cv. Tanjil</strain>
        <tissue evidence="7">Whole plant</tissue>
    </source>
</reference>
<dbReference type="CDD" id="cd06661">
    <property type="entry name" value="GGCT_like"/>
    <property type="match status" value="1"/>
</dbReference>
<organism evidence="7 8">
    <name type="scientific">Lupinus angustifolius</name>
    <name type="common">Narrow-leaved blue lupine</name>
    <dbReference type="NCBI Taxonomy" id="3871"/>
    <lineage>
        <taxon>Eukaryota</taxon>
        <taxon>Viridiplantae</taxon>
        <taxon>Streptophyta</taxon>
        <taxon>Embryophyta</taxon>
        <taxon>Tracheophyta</taxon>
        <taxon>Spermatophyta</taxon>
        <taxon>Magnoliopsida</taxon>
        <taxon>eudicotyledons</taxon>
        <taxon>Gunneridae</taxon>
        <taxon>Pentapetalae</taxon>
        <taxon>rosids</taxon>
        <taxon>fabids</taxon>
        <taxon>Fabales</taxon>
        <taxon>Fabaceae</taxon>
        <taxon>Papilionoideae</taxon>
        <taxon>50 kb inversion clade</taxon>
        <taxon>genistoids sensu lato</taxon>
        <taxon>core genistoids</taxon>
        <taxon>Genisteae</taxon>
        <taxon>Lupinus</taxon>
    </lineage>
</organism>
<comment type="similarity">
    <text evidence="2">Belongs to the gamma-glutamylcyclotransferase family.</text>
</comment>
<evidence type="ECO:0000256" key="3">
    <source>
        <dbReference type="ARBA" id="ARBA00022679"/>
    </source>
</evidence>
<dbReference type="KEGG" id="lang:109344185"/>
<dbReference type="PANTHER" id="PTHR31544:SF2">
    <property type="entry name" value="AIG2-LIKE PROTEIN D"/>
    <property type="match status" value="1"/>
</dbReference>
<protein>
    <recommendedName>
        <fullName evidence="5">Putative gamma-glutamylcyclotransferase</fullName>
    </recommendedName>
</protein>
<dbReference type="SUPFAM" id="SSF110857">
    <property type="entry name" value="Gamma-glutamyl cyclotransferase-like"/>
    <property type="match status" value="1"/>
</dbReference>
<dbReference type="InterPro" id="IPR013024">
    <property type="entry name" value="GGCT-like"/>
</dbReference>
<sequence length="169" mass="19642">MSVSVCENVFVYGSLLADEVVHLLLKRLPQQASATLHGFHRFKIKDRVYPAILPVLNNNVNGRVLLGITASELDILDEFEDVEYTRTPVHVSLNDNAQKLQVYTYVWSNHNDPNLYGEWDFEEWKQHHMDGFVKMTDGFMQELELPESKPRVQTYESFYKQANDKPIEP</sequence>
<feature type="domain" description="Gamma-glutamylcyclotransferase AIG2-like" evidence="6">
    <location>
        <begin position="9"/>
        <end position="120"/>
    </location>
</feature>
<accession>A0A4P1RNM6</accession>
<dbReference type="InterPro" id="IPR036568">
    <property type="entry name" value="GGCT-like_sf"/>
</dbReference>
<keyword evidence="3" id="KW-0808">Transferase</keyword>
<dbReference type="OrthoDB" id="1044435at2759"/>